<protein>
    <submittedName>
        <fullName evidence="1">Toxin HigB-2</fullName>
    </submittedName>
</protein>
<dbReference type="RefSeq" id="WP_256969587.1">
    <property type="nucleotide sequence ID" value="NZ_FUKJ01000315.1"/>
</dbReference>
<dbReference type="PIRSF" id="PIRSF039032">
    <property type="entry name" value="HigB-2"/>
    <property type="match status" value="1"/>
</dbReference>
<sequence>MLRQRRIMFRMVIIETSIFTKKIIALLNDEEYRSLQNDLIETPTLGDLIQGTGGIRKVRWGVSGRGKRSGIRVIYYWATRHDQIFMLHAYAKNELDNLTKDQLSALKEIVVMEFKDAK</sequence>
<dbReference type="EMBL" id="FUKJ01000315">
    <property type="protein sequence ID" value="SJM94207.1"/>
    <property type="molecule type" value="Genomic_DNA"/>
</dbReference>
<gene>
    <name evidence="1" type="primary">higB</name>
    <name evidence="1" type="ORF">CRENPOLYSF2_3820003</name>
</gene>
<proteinExistence type="predicted"/>
<organism evidence="1 2">
    <name type="scientific">Crenothrix polyspora</name>
    <dbReference type="NCBI Taxonomy" id="360316"/>
    <lineage>
        <taxon>Bacteria</taxon>
        <taxon>Pseudomonadati</taxon>
        <taxon>Pseudomonadota</taxon>
        <taxon>Gammaproteobacteria</taxon>
        <taxon>Methylococcales</taxon>
        <taxon>Crenotrichaceae</taxon>
        <taxon>Crenothrix</taxon>
    </lineage>
</organism>
<keyword evidence="2" id="KW-1185">Reference proteome</keyword>
<accession>A0A1R4HDC5</accession>
<evidence type="ECO:0000313" key="1">
    <source>
        <dbReference type="EMBL" id="SJM94207.1"/>
    </source>
</evidence>
<evidence type="ECO:0000313" key="2">
    <source>
        <dbReference type="Proteomes" id="UP000195442"/>
    </source>
</evidence>
<dbReference type="InterPro" id="IPR009387">
    <property type="entry name" value="HigB-2"/>
</dbReference>
<reference evidence="2" key="1">
    <citation type="submission" date="2017-02" db="EMBL/GenBank/DDBJ databases">
        <authorList>
            <person name="Daims H."/>
        </authorList>
    </citation>
    <scope>NUCLEOTIDE SEQUENCE [LARGE SCALE GENOMIC DNA]</scope>
</reference>
<dbReference type="Pfam" id="PF06296">
    <property type="entry name" value="RelE"/>
    <property type="match status" value="1"/>
</dbReference>
<name>A0A1R4HDC5_9GAMM</name>
<dbReference type="AlphaFoldDB" id="A0A1R4HDC5"/>
<dbReference type="Proteomes" id="UP000195442">
    <property type="component" value="Unassembled WGS sequence"/>
</dbReference>